<reference evidence="9 10" key="1">
    <citation type="submission" date="2016-02" db="EMBL/GenBank/DDBJ databases">
        <authorList>
            <person name="Wen L."/>
            <person name="He K."/>
            <person name="Yang H."/>
        </authorList>
    </citation>
    <scope>NUCLEOTIDE SEQUENCE [LARGE SCALE GENOMIC DNA]</scope>
    <source>
        <strain evidence="9 10">CZ1127</strain>
    </source>
</reference>
<dbReference type="GO" id="GO:0030632">
    <property type="term" value="P:D-alanine biosynthetic process"/>
    <property type="evidence" value="ECO:0007669"/>
    <property type="project" value="UniProtKB-UniRule"/>
</dbReference>
<evidence type="ECO:0000256" key="1">
    <source>
        <dbReference type="ARBA" id="ARBA00000316"/>
    </source>
</evidence>
<dbReference type="InterPro" id="IPR009006">
    <property type="entry name" value="Ala_racemase/Decarboxylase_C"/>
</dbReference>
<dbReference type="SUPFAM" id="SSF51419">
    <property type="entry name" value="PLP-binding barrel"/>
    <property type="match status" value="1"/>
</dbReference>
<evidence type="ECO:0000259" key="8">
    <source>
        <dbReference type="SMART" id="SM01005"/>
    </source>
</evidence>
<dbReference type="NCBIfam" id="TIGR00492">
    <property type="entry name" value="alr"/>
    <property type="match status" value="1"/>
</dbReference>
<dbReference type="STRING" id="1790137.AXE80_00195"/>
<dbReference type="PRINTS" id="PR00992">
    <property type="entry name" value="ALARACEMASE"/>
</dbReference>
<dbReference type="AlphaFoldDB" id="A0A1B1Y211"/>
<keyword evidence="10" id="KW-1185">Reference proteome</keyword>
<feature type="binding site" evidence="5 7">
    <location>
        <position position="136"/>
    </location>
    <ligand>
        <name>substrate</name>
    </ligand>
</feature>
<dbReference type="PANTHER" id="PTHR30511:SF0">
    <property type="entry name" value="ALANINE RACEMASE, CATABOLIC-RELATED"/>
    <property type="match status" value="1"/>
</dbReference>
<dbReference type="InterPro" id="IPR000821">
    <property type="entry name" value="Ala_racemase"/>
</dbReference>
<feature type="binding site" evidence="5 7">
    <location>
        <position position="313"/>
    </location>
    <ligand>
        <name>substrate</name>
    </ligand>
</feature>
<dbReference type="SMART" id="SM01005">
    <property type="entry name" value="Ala_racemase_C"/>
    <property type="match status" value="1"/>
</dbReference>
<organism evidence="9 10">
    <name type="scientific">Wenyingzhuangia fucanilytica</name>
    <dbReference type="NCBI Taxonomy" id="1790137"/>
    <lineage>
        <taxon>Bacteria</taxon>
        <taxon>Pseudomonadati</taxon>
        <taxon>Bacteroidota</taxon>
        <taxon>Flavobacteriia</taxon>
        <taxon>Flavobacteriales</taxon>
        <taxon>Flavobacteriaceae</taxon>
        <taxon>Wenyingzhuangia</taxon>
    </lineage>
</organism>
<comment type="function">
    <text evidence="5">Catalyzes the interconversion of L-alanine and D-alanine. May also act on other amino acids.</text>
</comment>
<gene>
    <name evidence="9" type="ORF">AXE80_00195</name>
</gene>
<evidence type="ECO:0000256" key="4">
    <source>
        <dbReference type="ARBA" id="ARBA00023235"/>
    </source>
</evidence>
<dbReference type="Pfam" id="PF00842">
    <property type="entry name" value="Ala_racemase_C"/>
    <property type="match status" value="1"/>
</dbReference>
<dbReference type="RefSeq" id="WP_068823910.1">
    <property type="nucleotide sequence ID" value="NZ_CP014224.1"/>
</dbReference>
<dbReference type="SUPFAM" id="SSF50621">
    <property type="entry name" value="Alanine racemase C-terminal domain-like"/>
    <property type="match status" value="1"/>
</dbReference>
<dbReference type="InterPro" id="IPR001608">
    <property type="entry name" value="Ala_racemase_N"/>
</dbReference>
<keyword evidence="3 5" id="KW-0663">Pyridoxal phosphate</keyword>
<evidence type="ECO:0000256" key="2">
    <source>
        <dbReference type="ARBA" id="ARBA00001933"/>
    </source>
</evidence>
<dbReference type="PANTHER" id="PTHR30511">
    <property type="entry name" value="ALANINE RACEMASE"/>
    <property type="match status" value="1"/>
</dbReference>
<evidence type="ECO:0000313" key="9">
    <source>
        <dbReference type="EMBL" id="ANW94806.1"/>
    </source>
</evidence>
<comment type="catalytic activity">
    <reaction evidence="1 5">
        <text>L-alanine = D-alanine</text>
        <dbReference type="Rhea" id="RHEA:20249"/>
        <dbReference type="ChEBI" id="CHEBI:57416"/>
        <dbReference type="ChEBI" id="CHEBI:57972"/>
        <dbReference type="EC" id="5.1.1.1"/>
    </reaction>
</comment>
<dbReference type="InterPro" id="IPR029066">
    <property type="entry name" value="PLP-binding_barrel"/>
</dbReference>
<evidence type="ECO:0000256" key="6">
    <source>
        <dbReference type="PIRSR" id="PIRSR600821-50"/>
    </source>
</evidence>
<protein>
    <recommendedName>
        <fullName evidence="5">Alanine racemase</fullName>
        <ecNumber evidence="5">5.1.1.1</ecNumber>
    </recommendedName>
</protein>
<dbReference type="EMBL" id="CP014224">
    <property type="protein sequence ID" value="ANW94806.1"/>
    <property type="molecule type" value="Genomic_DNA"/>
</dbReference>
<dbReference type="Pfam" id="PF01168">
    <property type="entry name" value="Ala_racemase_N"/>
    <property type="match status" value="1"/>
</dbReference>
<dbReference type="InterPro" id="IPR011079">
    <property type="entry name" value="Ala_racemase_C"/>
</dbReference>
<dbReference type="GO" id="GO:0030170">
    <property type="term" value="F:pyridoxal phosphate binding"/>
    <property type="evidence" value="ECO:0007669"/>
    <property type="project" value="UniProtKB-UniRule"/>
</dbReference>
<dbReference type="EC" id="5.1.1.1" evidence="5"/>
<keyword evidence="4 5" id="KW-0413">Isomerase</keyword>
<accession>A0A1B1Y211</accession>
<comment type="cofactor">
    <cofactor evidence="2 5 6">
        <name>pyridoxal 5'-phosphate</name>
        <dbReference type="ChEBI" id="CHEBI:597326"/>
    </cofactor>
</comment>
<evidence type="ECO:0000256" key="7">
    <source>
        <dbReference type="PIRSR" id="PIRSR600821-52"/>
    </source>
</evidence>
<comment type="similarity">
    <text evidence="5">Belongs to the alanine racemase family.</text>
</comment>
<sequence>MQNHHVTKLEISLSALKHNFNYLKSKTKPNTQTLAVVKAFAYGLEPVNIAKSLEEEKVDYFGVAYADEGIKLRENGIKTPILVLHAQVANYELIIQHHLEPNIYSLYTLKQFIAFAKKNHLEAYPIHLKFNSGLNRLGFNTDEVDELLSLIENNKHIKVASAFSHIAASEDLNEKEFTEKQITTFNNIIAQLQSKLTDHFTVHMSNTSGIINYSNAHFNMVRMGIGLYGFGNDEKETAQLKNVATLKSIISQIRTVKKGDSISYNMAFTAQKDEKIAIIPIGHADGFSRPLGCGNGYVTINGQKAYTSGNVCMDMILVNVTNIDCKEGDEVIIFNNQKTVEEFAKICNTISYEILTAMAQRIKRTFID</sequence>
<dbReference type="Gene3D" id="2.40.37.10">
    <property type="entry name" value="Lyase, Ornithine Decarboxylase, Chain A, domain 1"/>
    <property type="match status" value="1"/>
</dbReference>
<dbReference type="KEGG" id="wfu:AXE80_00195"/>
<evidence type="ECO:0000256" key="5">
    <source>
        <dbReference type="HAMAP-Rule" id="MF_01201"/>
    </source>
</evidence>
<feature type="active site" description="Proton acceptor; specific for L-alanine" evidence="5">
    <location>
        <position position="264"/>
    </location>
</feature>
<comment type="pathway">
    <text evidence="5">Amino-acid biosynthesis; D-alanine biosynthesis; D-alanine from L-alanine: step 1/1.</text>
</comment>
<dbReference type="HAMAP" id="MF_01201">
    <property type="entry name" value="Ala_racemase"/>
    <property type="match status" value="1"/>
</dbReference>
<proteinExistence type="inferred from homology"/>
<name>A0A1B1Y211_9FLAO</name>
<dbReference type="Gene3D" id="3.20.20.10">
    <property type="entry name" value="Alanine racemase"/>
    <property type="match status" value="1"/>
</dbReference>
<feature type="active site" description="Proton acceptor; specific for D-alanine" evidence="5">
    <location>
        <position position="38"/>
    </location>
</feature>
<feature type="modified residue" description="N6-(pyridoxal phosphate)lysine" evidence="5 6">
    <location>
        <position position="38"/>
    </location>
</feature>
<feature type="domain" description="Alanine racemase C-terminal" evidence="8">
    <location>
        <begin position="243"/>
        <end position="367"/>
    </location>
</feature>
<dbReference type="GO" id="GO:0008784">
    <property type="term" value="F:alanine racemase activity"/>
    <property type="evidence" value="ECO:0007669"/>
    <property type="project" value="UniProtKB-UniRule"/>
</dbReference>
<dbReference type="UniPathway" id="UPA00042">
    <property type="reaction ID" value="UER00497"/>
</dbReference>
<dbReference type="GO" id="GO:0005829">
    <property type="term" value="C:cytosol"/>
    <property type="evidence" value="ECO:0007669"/>
    <property type="project" value="TreeGrafter"/>
</dbReference>
<dbReference type="CDD" id="cd00430">
    <property type="entry name" value="PLPDE_III_AR"/>
    <property type="match status" value="1"/>
</dbReference>
<evidence type="ECO:0000313" key="10">
    <source>
        <dbReference type="Proteomes" id="UP000092967"/>
    </source>
</evidence>
<dbReference type="Proteomes" id="UP000092967">
    <property type="component" value="Chromosome"/>
</dbReference>
<dbReference type="FunFam" id="3.20.20.10:FF:000002">
    <property type="entry name" value="Alanine racemase"/>
    <property type="match status" value="1"/>
</dbReference>
<evidence type="ECO:0000256" key="3">
    <source>
        <dbReference type="ARBA" id="ARBA00022898"/>
    </source>
</evidence>